<dbReference type="Proteomes" id="UP000321085">
    <property type="component" value="Unassembled WGS sequence"/>
</dbReference>
<accession>A0A512C4J6</accession>
<proteinExistence type="predicted"/>
<keyword evidence="3" id="KW-1185">Reference proteome</keyword>
<evidence type="ECO:0000313" key="2">
    <source>
        <dbReference type="EMBL" id="GEO19121.1"/>
    </source>
</evidence>
<sequence>MAAKWNVYIRIAMYTELVAKFGAHSTWESNANPGQDRAVEYRSFCEAWAKRVGATSGKAVHEQIRHSLPPTHNGRPFNDGWGITAYSNRVAAFEAKFITASEVEEVRLPRKTKSTVKGNKVDRLKATRTSKPVDLRKPARTDGKMVQVRGGASL</sequence>
<evidence type="ECO:0000313" key="3">
    <source>
        <dbReference type="Proteomes" id="UP000321085"/>
    </source>
</evidence>
<reference evidence="2 3" key="1">
    <citation type="submission" date="2019-07" db="EMBL/GenBank/DDBJ databases">
        <title>Whole genome shotgun sequence of Microvirga aerophila NBRC 106136.</title>
        <authorList>
            <person name="Hosoyama A."/>
            <person name="Uohara A."/>
            <person name="Ohji S."/>
            <person name="Ichikawa N."/>
        </authorList>
    </citation>
    <scope>NUCLEOTIDE SEQUENCE [LARGE SCALE GENOMIC DNA]</scope>
    <source>
        <strain evidence="2 3">NBRC 106136</strain>
    </source>
</reference>
<name>A0A512C4J6_9HYPH</name>
<feature type="compositionally biased region" description="Basic and acidic residues" evidence="1">
    <location>
        <begin position="126"/>
        <end position="143"/>
    </location>
</feature>
<dbReference type="RefSeq" id="WP_147023359.1">
    <property type="nucleotide sequence ID" value="NZ_BJYU01000330.1"/>
</dbReference>
<dbReference type="EMBL" id="BJYU01000330">
    <property type="protein sequence ID" value="GEO19121.1"/>
    <property type="molecule type" value="Genomic_DNA"/>
</dbReference>
<organism evidence="2 3">
    <name type="scientific">Microvirga aerophila</name>
    <dbReference type="NCBI Taxonomy" id="670291"/>
    <lineage>
        <taxon>Bacteria</taxon>
        <taxon>Pseudomonadati</taxon>
        <taxon>Pseudomonadota</taxon>
        <taxon>Alphaproteobacteria</taxon>
        <taxon>Hyphomicrobiales</taxon>
        <taxon>Methylobacteriaceae</taxon>
        <taxon>Microvirga</taxon>
    </lineage>
</organism>
<feature type="region of interest" description="Disordered" evidence="1">
    <location>
        <begin position="126"/>
        <end position="154"/>
    </location>
</feature>
<comment type="caution">
    <text evidence="2">The sequence shown here is derived from an EMBL/GenBank/DDBJ whole genome shotgun (WGS) entry which is preliminary data.</text>
</comment>
<protein>
    <submittedName>
        <fullName evidence="2">Uncharacterized protein</fullName>
    </submittedName>
</protein>
<dbReference type="AlphaFoldDB" id="A0A512C4J6"/>
<gene>
    <name evidence="2" type="ORF">MAE02_68170</name>
</gene>
<evidence type="ECO:0000256" key="1">
    <source>
        <dbReference type="SAM" id="MobiDB-lite"/>
    </source>
</evidence>